<feature type="transmembrane region" description="Helical" evidence="1">
    <location>
        <begin position="59"/>
        <end position="80"/>
    </location>
</feature>
<evidence type="ECO:0000256" key="1">
    <source>
        <dbReference type="SAM" id="Phobius"/>
    </source>
</evidence>
<protein>
    <submittedName>
        <fullName evidence="2">Uncharacterized protein</fullName>
    </submittedName>
</protein>
<accession>A0AA47B3R8</accession>
<feature type="transmembrane region" description="Helical" evidence="1">
    <location>
        <begin position="35"/>
        <end position="53"/>
    </location>
</feature>
<dbReference type="RefSeq" id="WP_046327695.1">
    <property type="nucleotide sequence ID" value="NZ_CP084389.1"/>
</dbReference>
<reference evidence="2" key="1">
    <citation type="submission" date="2021-09" db="EMBL/GenBank/DDBJ databases">
        <title>Lactobacillus species from Apis mellifera, Switzerland.</title>
        <authorList>
            <person name="Pfister J."/>
            <person name="Brown A."/>
            <person name="Neumann P."/>
            <person name="Collaud A."/>
            <person name="Retschnig G."/>
            <person name="Perreten V."/>
        </authorList>
    </citation>
    <scope>NUCLEOTIDE SEQUENCE</scope>
    <source>
        <strain evidence="2">IBH002</strain>
    </source>
</reference>
<proteinExistence type="predicted"/>
<dbReference type="AlphaFoldDB" id="A0AA47B3R8"/>
<keyword evidence="3" id="KW-1185">Reference proteome</keyword>
<keyword evidence="1" id="KW-0812">Transmembrane</keyword>
<dbReference type="Proteomes" id="UP001164557">
    <property type="component" value="Chromosome"/>
</dbReference>
<name>A0AA47B3R8_9LACO</name>
<keyword evidence="1" id="KW-0472">Membrane</keyword>
<evidence type="ECO:0000313" key="2">
    <source>
        <dbReference type="EMBL" id="UZX29494.1"/>
    </source>
</evidence>
<sequence>MTEIVALIALINACWLLGKTYKDNPIIKFLRTNRGMVLILASVSLLAYKMVIYDFQFGQILPSFYSVMVLLILLGLFYILKDRRAIK</sequence>
<keyword evidence="1" id="KW-1133">Transmembrane helix</keyword>
<organism evidence="2 3">
    <name type="scientific">Lactobacillus helsingborgensis</name>
    <dbReference type="NCBI Taxonomy" id="1218494"/>
    <lineage>
        <taxon>Bacteria</taxon>
        <taxon>Bacillati</taxon>
        <taxon>Bacillota</taxon>
        <taxon>Bacilli</taxon>
        <taxon>Lactobacillales</taxon>
        <taxon>Lactobacillaceae</taxon>
        <taxon>Lactobacillus</taxon>
    </lineage>
</organism>
<evidence type="ECO:0000313" key="3">
    <source>
        <dbReference type="Proteomes" id="UP001164557"/>
    </source>
</evidence>
<dbReference type="EMBL" id="CP084389">
    <property type="protein sequence ID" value="UZX29494.1"/>
    <property type="molecule type" value="Genomic_DNA"/>
</dbReference>
<gene>
    <name evidence="2" type="ORF">LDX53_07960</name>
</gene>